<dbReference type="AlphaFoldDB" id="A0A4R5VIN1"/>
<proteinExistence type="predicted"/>
<dbReference type="Proteomes" id="UP000295132">
    <property type="component" value="Unassembled WGS sequence"/>
</dbReference>
<dbReference type="InterPro" id="IPR006016">
    <property type="entry name" value="UspA"/>
</dbReference>
<dbReference type="InterPro" id="IPR014729">
    <property type="entry name" value="Rossmann-like_a/b/a_fold"/>
</dbReference>
<organism evidence="5 6">
    <name type="scientific">Bacillus salipaludis</name>
    <dbReference type="NCBI Taxonomy" id="2547811"/>
    <lineage>
        <taxon>Bacteria</taxon>
        <taxon>Bacillati</taxon>
        <taxon>Bacillota</taxon>
        <taxon>Bacilli</taxon>
        <taxon>Bacillales</taxon>
        <taxon>Bacillaceae</taxon>
        <taxon>Bacillus</taxon>
    </lineage>
</organism>
<dbReference type="GO" id="GO:0000155">
    <property type="term" value="F:phosphorelay sensor kinase activity"/>
    <property type="evidence" value="ECO:0007669"/>
    <property type="project" value="InterPro"/>
</dbReference>
<feature type="domain" description="AAA+ ATPase" evidence="4">
    <location>
        <begin position="29"/>
        <end position="177"/>
    </location>
</feature>
<dbReference type="SMART" id="SM00382">
    <property type="entry name" value="AAA"/>
    <property type="match status" value="2"/>
</dbReference>
<dbReference type="Gene3D" id="3.40.50.620">
    <property type="entry name" value="HUPs"/>
    <property type="match status" value="2"/>
</dbReference>
<dbReference type="SUPFAM" id="SSF52540">
    <property type="entry name" value="P-loop containing nucleoside triphosphate hydrolases"/>
    <property type="match status" value="2"/>
</dbReference>
<keyword evidence="3" id="KW-0902">Two-component regulatory system</keyword>
<evidence type="ECO:0000259" key="4">
    <source>
        <dbReference type="SMART" id="SM00382"/>
    </source>
</evidence>
<accession>A0A4R5VIN1</accession>
<dbReference type="GO" id="GO:0005737">
    <property type="term" value="C:cytoplasm"/>
    <property type="evidence" value="ECO:0007669"/>
    <property type="project" value="UniProtKB-ARBA"/>
</dbReference>
<evidence type="ECO:0000256" key="2">
    <source>
        <dbReference type="ARBA" id="ARBA00022777"/>
    </source>
</evidence>
<sequence>MKGGANLGEDQFRRKTPEEILESIQKIRRGHLKIILGAVPGSGKTYHMLLEGNILKKRGIDVVIGSISTLNRPKIKEQIGDLEIIPSIHWIDHGQEKYDLDVDRIITRNPEVVLVDNLAHHNRPEASRSTRLDDINYLLNMKISIITTVNIFELEDVKEIASKLTGGKVQVHCSVPEDTLALADEVKLLDVTPEVILQRLREGDIESFNEKKRTRDNLFHRGNLAVLRELALRYLAGEVNDDLDDYREKHGMTGPSGASEKILVTVQYHWNGSILVRRGQQITKRLGGELLVVCFQSSNKKLSKNELTFKRAIIKLVEKVDGEFEEVPIESDSVADQIVRYATKHSVTRIVMGQSKRTRWEEIVYGSIINRILRKTKNIDVFIVADRAEKDGERVIPTKQRQKDKDNPYRRLTLGELENKINQINRGTLKVYIGAAPGVGKTYTMLREANELKKKGIDIVIGFLETHGRKETFEQIGSLEIIPRKKIIYKGTTLEEMDTTAIIKRNPEVVLVDELAHTNVPGSKYHKRYEDVEVLLNAGISVISTMNIQHLESLNDSVEQITGVRVRETVPDHILRKANEIELIDISPKALRERMKEGRIYAPAKVEQALNNFFKTGNLIALRELALREVADDVDERLEAWERKRTLRGPWRKEEVIFVCTNLRNDSERLIRRGFRIAYRLKALWYVAYVKDHHPLTDQEKETLNKIRQLTERLGGIFEQYETGNPRNIFRELVKQMNEKNATQVIIGQSARTRWEEIKKGSVTQRLLREVRHMDVLIVADQISEPHKYKE</sequence>
<dbReference type="Pfam" id="PF00582">
    <property type="entry name" value="Usp"/>
    <property type="match status" value="2"/>
</dbReference>
<dbReference type="InterPro" id="IPR003852">
    <property type="entry name" value="Sig_transdc_His_kinase_KdpD_N"/>
</dbReference>
<evidence type="ECO:0000256" key="3">
    <source>
        <dbReference type="ARBA" id="ARBA00023012"/>
    </source>
</evidence>
<evidence type="ECO:0000313" key="6">
    <source>
        <dbReference type="Proteomes" id="UP000295132"/>
    </source>
</evidence>
<evidence type="ECO:0000256" key="1">
    <source>
        <dbReference type="ARBA" id="ARBA00022679"/>
    </source>
</evidence>
<dbReference type="InterPro" id="IPR052023">
    <property type="entry name" value="Histidine_kinase_KdpD"/>
</dbReference>
<dbReference type="GO" id="GO:0005886">
    <property type="term" value="C:plasma membrane"/>
    <property type="evidence" value="ECO:0007669"/>
    <property type="project" value="TreeGrafter"/>
</dbReference>
<dbReference type="PANTHER" id="PTHR45569">
    <property type="entry name" value="SENSOR PROTEIN KDPD"/>
    <property type="match status" value="1"/>
</dbReference>
<dbReference type="Pfam" id="PF02702">
    <property type="entry name" value="KdpD"/>
    <property type="match status" value="2"/>
</dbReference>
<keyword evidence="2 5" id="KW-0418">Kinase</keyword>
<feature type="domain" description="AAA+ ATPase" evidence="4">
    <location>
        <begin position="427"/>
        <end position="684"/>
    </location>
</feature>
<protein>
    <submittedName>
        <fullName evidence="5">Histidine kinase</fullName>
    </submittedName>
</protein>
<name>A0A4R5VIN1_9BACI</name>
<reference evidence="5 6" key="1">
    <citation type="submission" date="2019-03" db="EMBL/GenBank/DDBJ databases">
        <title>Bacillus niacini sp. nov. a Nicotinate-Metabolizing Mesophile Isolated from Soil.</title>
        <authorList>
            <person name="Zhang G."/>
        </authorList>
    </citation>
    <scope>NUCLEOTIDE SEQUENCE [LARGE SCALE GENOMIC DNA]</scope>
    <source>
        <strain evidence="5 6">WN066</strain>
    </source>
</reference>
<evidence type="ECO:0000313" key="5">
    <source>
        <dbReference type="EMBL" id="TDK55363.1"/>
    </source>
</evidence>
<dbReference type="PANTHER" id="PTHR45569:SF1">
    <property type="entry name" value="SENSOR PROTEIN KDPD"/>
    <property type="match status" value="1"/>
</dbReference>
<keyword evidence="1" id="KW-0808">Transferase</keyword>
<comment type="caution">
    <text evidence="5">The sequence shown here is derived from an EMBL/GenBank/DDBJ whole genome shotgun (WGS) entry which is preliminary data.</text>
</comment>
<dbReference type="InterPro" id="IPR027417">
    <property type="entry name" value="P-loop_NTPase"/>
</dbReference>
<dbReference type="InterPro" id="IPR003593">
    <property type="entry name" value="AAA+_ATPase"/>
</dbReference>
<dbReference type="Gene3D" id="3.40.50.300">
    <property type="entry name" value="P-loop containing nucleotide triphosphate hydrolases"/>
    <property type="match status" value="2"/>
</dbReference>
<dbReference type="SUPFAM" id="SSF52402">
    <property type="entry name" value="Adenine nucleotide alpha hydrolases-like"/>
    <property type="match status" value="2"/>
</dbReference>
<dbReference type="EMBL" id="SMYO01000033">
    <property type="protein sequence ID" value="TDK55363.1"/>
    <property type="molecule type" value="Genomic_DNA"/>
</dbReference>
<dbReference type="FunFam" id="3.40.50.300:FF:000483">
    <property type="entry name" value="Sensor histidine kinase KdpD"/>
    <property type="match status" value="1"/>
</dbReference>
<gene>
    <name evidence="5" type="ORF">E2K98_28455</name>
</gene>